<dbReference type="RefSeq" id="WP_246199938.1">
    <property type="nucleotide sequence ID" value="NZ_CADDWK010000003.1"/>
</dbReference>
<protein>
    <submittedName>
        <fullName evidence="2">L-ascorbate metabolism protein UlaG (Beta-lactamase superfamily)</fullName>
    </submittedName>
</protein>
<dbReference type="AlphaFoldDB" id="A0A841Q277"/>
<comment type="caution">
    <text evidence="2">The sequence shown here is derived from an EMBL/GenBank/DDBJ whole genome shotgun (WGS) entry which is preliminary data.</text>
</comment>
<dbReference type="InterPro" id="IPR024884">
    <property type="entry name" value="NAPE-PLD"/>
</dbReference>
<dbReference type="GO" id="GO:0070290">
    <property type="term" value="F:N-acylphosphatidylethanolamine-specific phospholipase D activity"/>
    <property type="evidence" value="ECO:0007669"/>
    <property type="project" value="InterPro"/>
</dbReference>
<dbReference type="Pfam" id="PF12706">
    <property type="entry name" value="Lactamase_B_2"/>
    <property type="match status" value="1"/>
</dbReference>
<dbReference type="InterPro" id="IPR001279">
    <property type="entry name" value="Metallo-B-lactamas"/>
</dbReference>
<sequence>MLNDRQKEFVAVEKMVFRDLLKWRWERFNNKKDLSFSVPRVAEVKYDFLLKNRQVNSISWNGHATFFLQVNGLNIVTDPVWAKRMGGERRLSDPGLSIDKLPEIDIVLISHSHYDHLHFRSIQQLKGNPIYLVPKGLKKKFEKKGLLPVKELDWWESYEHEGVILTFLPSLHWTRRTLLDTNKSLWGGWMMESVETTIYFVGDTGYHPIFKEIGTKYNVDYVLMPIGAYEPEWFMRNQHVTPEEAIDIFIDLQAKVFIPMHYDAFRLADDTPREALNRLQAYMDECKLDHRTCNILKLGETIILTKKDDKLEP</sequence>
<dbReference type="PIRSF" id="PIRSF038896">
    <property type="entry name" value="NAPE-PLD"/>
    <property type="match status" value="1"/>
</dbReference>
<dbReference type="InterPro" id="IPR036866">
    <property type="entry name" value="RibonucZ/Hydroxyglut_hydro"/>
</dbReference>
<organism evidence="2 3">
    <name type="scientific">Salirhabdus euzebyi</name>
    <dbReference type="NCBI Taxonomy" id="394506"/>
    <lineage>
        <taxon>Bacteria</taxon>
        <taxon>Bacillati</taxon>
        <taxon>Bacillota</taxon>
        <taxon>Bacilli</taxon>
        <taxon>Bacillales</taxon>
        <taxon>Bacillaceae</taxon>
        <taxon>Salirhabdus</taxon>
    </lineage>
</organism>
<keyword evidence="3" id="KW-1185">Reference proteome</keyword>
<evidence type="ECO:0000313" key="2">
    <source>
        <dbReference type="EMBL" id="MBB6452733.1"/>
    </source>
</evidence>
<dbReference type="GO" id="GO:0005737">
    <property type="term" value="C:cytoplasm"/>
    <property type="evidence" value="ECO:0007669"/>
    <property type="project" value="TreeGrafter"/>
</dbReference>
<dbReference type="PANTHER" id="PTHR15032:SF36">
    <property type="entry name" value="METALLO-BETA-LACTAMASE DOMAIN-CONTAINING PROTEIN"/>
    <property type="match status" value="1"/>
</dbReference>
<evidence type="ECO:0000313" key="3">
    <source>
        <dbReference type="Proteomes" id="UP000581688"/>
    </source>
</evidence>
<reference evidence="2 3" key="1">
    <citation type="submission" date="2020-08" db="EMBL/GenBank/DDBJ databases">
        <title>Genomic Encyclopedia of Type Strains, Phase IV (KMG-IV): sequencing the most valuable type-strain genomes for metagenomic binning, comparative biology and taxonomic classification.</title>
        <authorList>
            <person name="Goeker M."/>
        </authorList>
    </citation>
    <scope>NUCLEOTIDE SEQUENCE [LARGE SCALE GENOMIC DNA]</scope>
    <source>
        <strain evidence="2 3">DSM 19612</strain>
    </source>
</reference>
<dbReference type="PANTHER" id="PTHR15032">
    <property type="entry name" value="N-ACYL-PHOSPHATIDYLETHANOLAMINE-HYDROLYZING PHOSPHOLIPASE D"/>
    <property type="match status" value="1"/>
</dbReference>
<accession>A0A841Q277</accession>
<proteinExistence type="predicted"/>
<name>A0A841Q277_9BACI</name>
<dbReference type="Proteomes" id="UP000581688">
    <property type="component" value="Unassembled WGS sequence"/>
</dbReference>
<dbReference type="Gene3D" id="3.60.15.10">
    <property type="entry name" value="Ribonuclease Z/Hydroxyacylglutathione hydrolase-like"/>
    <property type="match status" value="1"/>
</dbReference>
<dbReference type="EMBL" id="JACHGH010000003">
    <property type="protein sequence ID" value="MBB6452733.1"/>
    <property type="molecule type" value="Genomic_DNA"/>
</dbReference>
<dbReference type="SUPFAM" id="SSF56281">
    <property type="entry name" value="Metallo-hydrolase/oxidoreductase"/>
    <property type="match status" value="1"/>
</dbReference>
<evidence type="ECO:0000259" key="1">
    <source>
        <dbReference type="Pfam" id="PF12706"/>
    </source>
</evidence>
<feature type="domain" description="Metallo-beta-lactamase" evidence="1">
    <location>
        <begin position="74"/>
        <end position="262"/>
    </location>
</feature>
<dbReference type="GO" id="GO:0008270">
    <property type="term" value="F:zinc ion binding"/>
    <property type="evidence" value="ECO:0007669"/>
    <property type="project" value="InterPro"/>
</dbReference>
<gene>
    <name evidence="2" type="ORF">HNQ94_001179</name>
</gene>